<reference evidence="4" key="1">
    <citation type="submission" date="2016-10" db="EMBL/GenBank/DDBJ databases">
        <authorList>
            <person name="Varghese N."/>
            <person name="Submissions S."/>
        </authorList>
    </citation>
    <scope>NUCLEOTIDE SEQUENCE [LARGE SCALE GENOMIC DNA]</scope>
    <source>
        <strain evidence="4">CGMCC 1.8981</strain>
    </source>
</reference>
<feature type="compositionally biased region" description="Acidic residues" evidence="1">
    <location>
        <begin position="158"/>
        <end position="167"/>
    </location>
</feature>
<feature type="region of interest" description="Disordered" evidence="1">
    <location>
        <begin position="135"/>
        <end position="211"/>
    </location>
</feature>
<sequence>MNRRPTIGVVIGLAVVAIIVAGAAGIAVPDNPSSDAAENSSEPMTDATFPWGNVTADETADGTHVEVAAETDAGVSFSVTTASDAADDYSAEELETDSETDVETLSWGTVIHTTDSETGVTDVEVIVDAEDNVSVSVSSESDGDVYSESTSIVQSTGEDGEDGEDGDAGNGGDGGDGGDASSNVSISQSTESTTSTSSGDGVSIDIDADDG</sequence>
<accession>A0A1H6FVS3</accession>
<keyword evidence="4" id="KW-1185">Reference proteome</keyword>
<keyword evidence="2" id="KW-0472">Membrane</keyword>
<dbReference type="OrthoDB" id="188398at2157"/>
<gene>
    <name evidence="3" type="ORF">SAMN04487967_1647</name>
</gene>
<feature type="region of interest" description="Disordered" evidence="1">
    <location>
        <begin position="27"/>
        <end position="47"/>
    </location>
</feature>
<evidence type="ECO:0000256" key="1">
    <source>
        <dbReference type="SAM" id="MobiDB-lite"/>
    </source>
</evidence>
<name>A0A1H6FVS3_9EURY</name>
<organism evidence="3 4">
    <name type="scientific">Natronorubrum sediminis</name>
    <dbReference type="NCBI Taxonomy" id="640943"/>
    <lineage>
        <taxon>Archaea</taxon>
        <taxon>Methanobacteriati</taxon>
        <taxon>Methanobacteriota</taxon>
        <taxon>Stenosarchaea group</taxon>
        <taxon>Halobacteria</taxon>
        <taxon>Halobacteriales</taxon>
        <taxon>Natrialbaceae</taxon>
        <taxon>Natronorubrum</taxon>
    </lineage>
</organism>
<feature type="compositionally biased region" description="Low complexity" evidence="1">
    <location>
        <begin position="135"/>
        <end position="149"/>
    </location>
</feature>
<proteinExistence type="predicted"/>
<dbReference type="AlphaFoldDB" id="A0A1H6FVS3"/>
<feature type="compositionally biased region" description="Polar residues" evidence="1">
    <location>
        <begin position="31"/>
        <end position="43"/>
    </location>
</feature>
<evidence type="ECO:0000313" key="3">
    <source>
        <dbReference type="EMBL" id="SEH14532.1"/>
    </source>
</evidence>
<feature type="compositionally biased region" description="Low complexity" evidence="1">
    <location>
        <begin position="185"/>
        <end position="205"/>
    </location>
</feature>
<dbReference type="RefSeq" id="WP_090506604.1">
    <property type="nucleotide sequence ID" value="NZ_FNWL01000002.1"/>
</dbReference>
<evidence type="ECO:0000313" key="4">
    <source>
        <dbReference type="Proteomes" id="UP000199112"/>
    </source>
</evidence>
<evidence type="ECO:0000256" key="2">
    <source>
        <dbReference type="SAM" id="Phobius"/>
    </source>
</evidence>
<keyword evidence="2" id="KW-1133">Transmembrane helix</keyword>
<keyword evidence="2" id="KW-0812">Transmembrane</keyword>
<dbReference type="EMBL" id="FNWL01000002">
    <property type="protein sequence ID" value="SEH14532.1"/>
    <property type="molecule type" value="Genomic_DNA"/>
</dbReference>
<protein>
    <submittedName>
        <fullName evidence="3">Uncharacterized protein</fullName>
    </submittedName>
</protein>
<feature type="transmembrane region" description="Helical" evidence="2">
    <location>
        <begin position="7"/>
        <end position="28"/>
    </location>
</feature>
<dbReference type="Proteomes" id="UP000199112">
    <property type="component" value="Unassembled WGS sequence"/>
</dbReference>
<feature type="compositionally biased region" description="Gly residues" evidence="1">
    <location>
        <begin position="168"/>
        <end position="178"/>
    </location>
</feature>